<comment type="caution">
    <text evidence="1">The sequence shown here is derived from an EMBL/GenBank/DDBJ whole genome shotgun (WGS) entry which is preliminary data.</text>
</comment>
<keyword evidence="2" id="KW-1185">Reference proteome</keyword>
<proteinExistence type="predicted"/>
<gene>
    <name evidence="1" type="ORF">GGX14DRAFT_566458</name>
</gene>
<sequence>MDEAWGDNVCCRFIHLILAAIRPEVHCQHVGPTGGGKCIDIPYNQVYFDDELFGSRDGTFDCETYSYVALEEL</sequence>
<organism evidence="1 2">
    <name type="scientific">Mycena pura</name>
    <dbReference type="NCBI Taxonomy" id="153505"/>
    <lineage>
        <taxon>Eukaryota</taxon>
        <taxon>Fungi</taxon>
        <taxon>Dikarya</taxon>
        <taxon>Basidiomycota</taxon>
        <taxon>Agaricomycotina</taxon>
        <taxon>Agaricomycetes</taxon>
        <taxon>Agaricomycetidae</taxon>
        <taxon>Agaricales</taxon>
        <taxon>Marasmiineae</taxon>
        <taxon>Mycenaceae</taxon>
        <taxon>Mycena</taxon>
    </lineage>
</organism>
<reference evidence="1" key="1">
    <citation type="submission" date="2023-03" db="EMBL/GenBank/DDBJ databases">
        <title>Massive genome expansion in bonnet fungi (Mycena s.s.) driven by repeated elements and novel gene families across ecological guilds.</title>
        <authorList>
            <consortium name="Lawrence Berkeley National Laboratory"/>
            <person name="Harder C.B."/>
            <person name="Miyauchi S."/>
            <person name="Viragh M."/>
            <person name="Kuo A."/>
            <person name="Thoen E."/>
            <person name="Andreopoulos B."/>
            <person name="Lu D."/>
            <person name="Skrede I."/>
            <person name="Drula E."/>
            <person name="Henrissat B."/>
            <person name="Morin E."/>
            <person name="Kohler A."/>
            <person name="Barry K."/>
            <person name="LaButti K."/>
            <person name="Morin E."/>
            <person name="Salamov A."/>
            <person name="Lipzen A."/>
            <person name="Mereny Z."/>
            <person name="Hegedus B."/>
            <person name="Baldrian P."/>
            <person name="Stursova M."/>
            <person name="Weitz H."/>
            <person name="Taylor A."/>
            <person name="Grigoriev I.V."/>
            <person name="Nagy L.G."/>
            <person name="Martin F."/>
            <person name="Kauserud H."/>
        </authorList>
    </citation>
    <scope>NUCLEOTIDE SEQUENCE</scope>
    <source>
        <strain evidence="1">9144</strain>
    </source>
</reference>
<dbReference type="Proteomes" id="UP001219525">
    <property type="component" value="Unassembled WGS sequence"/>
</dbReference>
<name>A0AAD6VGM9_9AGAR</name>
<dbReference type="EMBL" id="JARJCW010000031">
    <property type="protein sequence ID" value="KAJ7209274.1"/>
    <property type="molecule type" value="Genomic_DNA"/>
</dbReference>
<evidence type="ECO:0000313" key="1">
    <source>
        <dbReference type="EMBL" id="KAJ7209274.1"/>
    </source>
</evidence>
<accession>A0AAD6VGM9</accession>
<protein>
    <submittedName>
        <fullName evidence="1">Uncharacterized protein</fullName>
    </submittedName>
</protein>
<evidence type="ECO:0000313" key="2">
    <source>
        <dbReference type="Proteomes" id="UP001219525"/>
    </source>
</evidence>
<dbReference type="AlphaFoldDB" id="A0AAD6VGM9"/>